<dbReference type="InterPro" id="IPR001647">
    <property type="entry name" value="HTH_TetR"/>
</dbReference>
<dbReference type="PANTHER" id="PTHR43479:SF7">
    <property type="entry name" value="TETR-FAMILY TRANSCRIPTIONAL REGULATOR"/>
    <property type="match status" value="1"/>
</dbReference>
<sequence>MSPTGRRPEGVRKPADRRVARTRRSIDTAFLSLLQRRGYEAVGVSDIVREADVGLATFYEHYTSKDDLLRAQLRHVCTTMLRSGPDQPALLDATPLFAHVRDMPMLYRLVAGRGAAARSLRVLQEVMEERAASILAERLTAGASLCAPFTVPVACRLIVANLAALLAWWTENGMKETAGEMQALFRSCVGAMVDQAAPDRAIASASARCPTT</sequence>
<evidence type="ECO:0000313" key="5">
    <source>
        <dbReference type="Proteomes" id="UP001596037"/>
    </source>
</evidence>
<keyword evidence="5" id="KW-1185">Reference proteome</keyword>
<dbReference type="InterPro" id="IPR009057">
    <property type="entry name" value="Homeodomain-like_sf"/>
</dbReference>
<evidence type="ECO:0000256" key="2">
    <source>
        <dbReference type="PROSITE-ProRule" id="PRU00335"/>
    </source>
</evidence>
<dbReference type="SUPFAM" id="SSF46689">
    <property type="entry name" value="Homeodomain-like"/>
    <property type="match status" value="1"/>
</dbReference>
<comment type="caution">
    <text evidence="4">The sequence shown here is derived from an EMBL/GenBank/DDBJ whole genome shotgun (WGS) entry which is preliminary data.</text>
</comment>
<reference evidence="5" key="1">
    <citation type="journal article" date="2019" name="Int. J. Syst. Evol. Microbiol.">
        <title>The Global Catalogue of Microorganisms (GCM) 10K type strain sequencing project: providing services to taxonomists for standard genome sequencing and annotation.</title>
        <authorList>
            <consortium name="The Broad Institute Genomics Platform"/>
            <consortium name="The Broad Institute Genome Sequencing Center for Infectious Disease"/>
            <person name="Wu L."/>
            <person name="Ma J."/>
        </authorList>
    </citation>
    <scope>NUCLEOTIDE SEQUENCE [LARGE SCALE GENOMIC DNA]</scope>
    <source>
        <strain evidence="5">CCUG 57401</strain>
    </source>
</reference>
<evidence type="ECO:0000256" key="1">
    <source>
        <dbReference type="ARBA" id="ARBA00023125"/>
    </source>
</evidence>
<feature type="domain" description="HTH tetR-type" evidence="3">
    <location>
        <begin position="20"/>
        <end position="80"/>
    </location>
</feature>
<dbReference type="RefSeq" id="WP_376849845.1">
    <property type="nucleotide sequence ID" value="NZ_JBHSMF010000006.1"/>
</dbReference>
<dbReference type="Gene3D" id="1.10.357.10">
    <property type="entry name" value="Tetracycline Repressor, domain 2"/>
    <property type="match status" value="1"/>
</dbReference>
<proteinExistence type="predicted"/>
<feature type="DNA-binding region" description="H-T-H motif" evidence="2">
    <location>
        <begin position="43"/>
        <end position="62"/>
    </location>
</feature>
<keyword evidence="1 2" id="KW-0238">DNA-binding</keyword>
<dbReference type="EMBL" id="JBHSMF010000006">
    <property type="protein sequence ID" value="MFC5497768.1"/>
    <property type="molecule type" value="Genomic_DNA"/>
</dbReference>
<dbReference type="InterPro" id="IPR050624">
    <property type="entry name" value="HTH-type_Tx_Regulator"/>
</dbReference>
<protein>
    <submittedName>
        <fullName evidence="4">TetR/AcrR family transcriptional regulator</fullName>
    </submittedName>
</protein>
<gene>
    <name evidence="4" type="ORF">ACFPOE_09505</name>
</gene>
<dbReference type="PROSITE" id="PS50977">
    <property type="entry name" value="HTH_TETR_2"/>
    <property type="match status" value="1"/>
</dbReference>
<organism evidence="4 5">
    <name type="scientific">Caenimonas terrae</name>
    <dbReference type="NCBI Taxonomy" id="696074"/>
    <lineage>
        <taxon>Bacteria</taxon>
        <taxon>Pseudomonadati</taxon>
        <taxon>Pseudomonadota</taxon>
        <taxon>Betaproteobacteria</taxon>
        <taxon>Burkholderiales</taxon>
        <taxon>Comamonadaceae</taxon>
        <taxon>Caenimonas</taxon>
    </lineage>
</organism>
<dbReference type="Proteomes" id="UP001596037">
    <property type="component" value="Unassembled WGS sequence"/>
</dbReference>
<dbReference type="PANTHER" id="PTHR43479">
    <property type="entry name" value="ACREF/ENVCD OPERON REPRESSOR-RELATED"/>
    <property type="match status" value="1"/>
</dbReference>
<name>A0ABW0NF81_9BURK</name>
<evidence type="ECO:0000259" key="3">
    <source>
        <dbReference type="PROSITE" id="PS50977"/>
    </source>
</evidence>
<evidence type="ECO:0000313" key="4">
    <source>
        <dbReference type="EMBL" id="MFC5497768.1"/>
    </source>
</evidence>
<dbReference type="Pfam" id="PF00440">
    <property type="entry name" value="TetR_N"/>
    <property type="match status" value="1"/>
</dbReference>
<accession>A0ABW0NF81</accession>